<feature type="chain" id="PRO_5004311196" evidence="1">
    <location>
        <begin position="21"/>
        <end position="260"/>
    </location>
</feature>
<evidence type="ECO:0000313" key="2">
    <source>
        <dbReference type="EMBL" id="BAC05053.1"/>
    </source>
</evidence>
<accession>Q8N822</accession>
<name>Q8N822_HUMAN</name>
<dbReference type="AlphaFoldDB" id="Q8N822"/>
<sequence length="260" mass="26935">MGVWLTPLCESLCLLLPGLPQPFSFLSSLLALWLNEDLLEDFWAILSPLVLWRLSPVLRRWELLPRALSFSLLSLPSLQPSALAWVRSLPCCPLRLLLLCRVETGGPAAASMSASAAVLLVSTTPAMARLTLPSRERLMDALETCSEDLPAAPATATFVLFGAMLAVPARAMLPLFPPAPMVAAPAMAALTCPGAELAAATLKAPATVPVAAPAAAPAAAASLIPPVAGSSASSVDVLGMDALSTLVGLLKSFWSPSPPA</sequence>
<organism evidence="2">
    <name type="scientific">Homo sapiens</name>
    <name type="common">Human</name>
    <dbReference type="NCBI Taxonomy" id="9606"/>
    <lineage>
        <taxon>Eukaryota</taxon>
        <taxon>Metazoa</taxon>
        <taxon>Chordata</taxon>
        <taxon>Craniata</taxon>
        <taxon>Vertebrata</taxon>
        <taxon>Euteleostomi</taxon>
        <taxon>Mammalia</taxon>
        <taxon>Eutheria</taxon>
        <taxon>Euarchontoglires</taxon>
        <taxon>Primates</taxon>
        <taxon>Haplorrhini</taxon>
        <taxon>Catarrhini</taxon>
        <taxon>Hominidae</taxon>
        <taxon>Homo</taxon>
    </lineage>
</organism>
<feature type="signal peptide" evidence="1">
    <location>
        <begin position="1"/>
        <end position="20"/>
    </location>
</feature>
<proteinExistence type="evidence at transcript level"/>
<keyword evidence="1" id="KW-0732">Signal</keyword>
<evidence type="ECO:0000256" key="1">
    <source>
        <dbReference type="SAM" id="SignalP"/>
    </source>
</evidence>
<dbReference type="EMBL" id="AK097437">
    <property type="protein sequence ID" value="BAC05053.1"/>
    <property type="molecule type" value="mRNA"/>
</dbReference>
<protein>
    <submittedName>
        <fullName evidence="2">cDNA FLJ40118 fis, clone TESTI2009412</fullName>
    </submittedName>
</protein>
<reference evidence="2" key="1">
    <citation type="journal article" date="2004" name="Nat. Genet.">
        <title>Complete sequencing and characterization of 21,243 full-length human cDNAs.</title>
        <authorList>
            <person name="Ota T."/>
            <person name="Suzuki Y."/>
            <person name="Nishikawa T."/>
            <person name="Otsuki T."/>
            <person name="Sugiyama T."/>
            <person name="Irie R."/>
            <person name="Wakamatsu A."/>
            <person name="Hayashi K."/>
            <person name="Sato H."/>
            <person name="Nagai K."/>
            <person name="Kimura K."/>
            <person name="Makita H."/>
            <person name="Sekine M."/>
            <person name="Obayashi M."/>
            <person name="Nishi T."/>
            <person name="Shibahara T."/>
            <person name="Tanaka T."/>
            <person name="Ishii S."/>
            <person name="Yamamoto J."/>
            <person name="Saito K."/>
            <person name="Kawai Y."/>
            <person name="Isono Y."/>
            <person name="Nakamura Y."/>
            <person name="Nagahari K."/>
            <person name="Murakami K."/>
            <person name="Yasuda T."/>
            <person name="Iwayanagi T."/>
            <person name="Wagatsuma M."/>
            <person name="Shiratori A."/>
            <person name="Sudo H."/>
            <person name="Hosoiri T."/>
            <person name="Kaku Y."/>
            <person name="Kodaira H."/>
            <person name="Kondo H."/>
            <person name="Sugawara M."/>
            <person name="Takahashi M."/>
            <person name="Kanda K."/>
            <person name="Yokoi T."/>
            <person name="Furuya T."/>
            <person name="Kikkawa E."/>
            <person name="Omura Y."/>
            <person name="Abe K."/>
            <person name="Kamihara K."/>
            <person name="Katsuta N."/>
            <person name="Sato K."/>
            <person name="Tanikawa M."/>
            <person name="Yamazaki M."/>
            <person name="Ninomiya K."/>
            <person name="Ishibashi T."/>
            <person name="Yamashita H."/>
            <person name="Murakawa K."/>
            <person name="Fujimori K."/>
            <person name="Tanai H."/>
            <person name="Kimata M."/>
            <person name="Watanabe M."/>
            <person name="Hiraoka S."/>
            <person name="Chiba Y."/>
            <person name="Ishida S."/>
            <person name="Ono Y."/>
            <person name="Takiguchi S."/>
            <person name="Watanabe S."/>
            <person name="Yosida M."/>
            <person name="Hotuta T."/>
            <person name="Kusano J."/>
            <person name="Kanehori K."/>
            <person name="Takahashi-Fujii A."/>
            <person name="Hara H."/>
            <person name="Tanase T."/>
            <person name="Nomura Y."/>
            <person name="Togiya S."/>
            <person name="Komai F."/>
            <person name="Hara R."/>
            <person name="Takeuchi K."/>
            <person name="Arita M."/>
            <person name="Imose N."/>
            <person name="Musashino K."/>
            <person name="Yuuki H."/>
            <person name="Oshima A."/>
            <person name="Sasaki N."/>
            <person name="Aotsuka S."/>
            <person name="Yoshikawa Y."/>
            <person name="Matsunawa H."/>
            <person name="Ichihara T."/>
            <person name="Shiohata N."/>
            <person name="Sano S."/>
            <person name="Moriya S."/>
            <person name="Momiyama H."/>
            <person name="Satoh N."/>
            <person name="Takami S."/>
            <person name="Terashima Y."/>
            <person name="Suzuki O."/>
            <person name="Nakagawa S."/>
            <person name="Senoh A."/>
            <person name="Mizoguchi H."/>
            <person name="Goto Y."/>
            <person name="Shimizu F."/>
            <person name="Wakebe H."/>
            <person name="Hishigaki H."/>
            <person name="Watanabe T."/>
            <person name="Sugiyama A."/>
            <person name="Takemoto M."/>
            <person name="Kawakami B."/>
            <person name="Yamazaki M."/>
            <person name="Watanabe K."/>
            <person name="Kumagai A."/>
            <person name="Itakura S."/>
            <person name="Fukuzumi Y."/>
            <person name="Fujimori Y."/>
            <person name="Komiyama M."/>
            <person name="Tashiro H."/>
            <person name="Tanigami A."/>
            <person name="Fujiwara T."/>
            <person name="Ono T."/>
            <person name="Yamada K."/>
            <person name="Fujii Y."/>
            <person name="Ozaki K."/>
            <person name="Hirao M."/>
            <person name="Ohmori Y."/>
            <person name="Kawabata A."/>
            <person name="Hikiji T."/>
            <person name="Kobatake N."/>
            <person name="Inagaki H."/>
            <person name="Ikema Y."/>
            <person name="Okamoto S."/>
            <person name="Okitani R."/>
            <person name="Kawakami T."/>
            <person name="Noguchi S."/>
            <person name="Itoh T."/>
            <person name="Shigeta K."/>
            <person name="Senba T."/>
            <person name="Matsumura K."/>
            <person name="Nakajima Y."/>
            <person name="Mizuno T."/>
            <person name="Morinaga M."/>
            <person name="Sasaki M."/>
            <person name="Togashi T."/>
            <person name="Oyama M."/>
            <person name="Hata H."/>
            <person name="Watanabe M."/>
            <person name="Komatsu T."/>
            <person name="Mizushima-Sugano J."/>
            <person name="Satoh T."/>
            <person name="Shirai Y."/>
            <person name="Takahashi Y."/>
            <person name="Nakagawa K."/>
            <person name="Okumura K."/>
            <person name="Nagase T."/>
            <person name="Nomura N."/>
            <person name="Kikuchi H."/>
            <person name="Masuho Y."/>
            <person name="Yamashita R."/>
            <person name="Nakai K."/>
            <person name="Yada T."/>
            <person name="Nakamura Y."/>
            <person name="Ohara O."/>
            <person name="Isogai T."/>
            <person name="Sugano S."/>
        </authorList>
    </citation>
    <scope>NUCLEOTIDE SEQUENCE</scope>
    <source>
        <tissue evidence="2">Testis</tissue>
    </source>
</reference>